<evidence type="ECO:0000259" key="6">
    <source>
        <dbReference type="PROSITE" id="PS51332"/>
    </source>
</evidence>
<dbReference type="CDD" id="cd01104">
    <property type="entry name" value="HTH_MlrA-CarA"/>
    <property type="match status" value="1"/>
</dbReference>
<dbReference type="InterPro" id="IPR047057">
    <property type="entry name" value="MerR_fam"/>
</dbReference>
<dbReference type="GO" id="GO:0046872">
    <property type="term" value="F:metal ion binding"/>
    <property type="evidence" value="ECO:0007669"/>
    <property type="project" value="InterPro"/>
</dbReference>
<dbReference type="PANTHER" id="PTHR30204">
    <property type="entry name" value="REDOX-CYCLING DRUG-SENSING TRANSCRIPTIONAL ACTIVATOR SOXR"/>
    <property type="match status" value="1"/>
</dbReference>
<keyword evidence="1" id="KW-0678">Repressor</keyword>
<dbReference type="PROSITE" id="PS51332">
    <property type="entry name" value="B12_BINDING"/>
    <property type="match status" value="1"/>
</dbReference>
<dbReference type="GO" id="GO:0031419">
    <property type="term" value="F:cobalamin binding"/>
    <property type="evidence" value="ECO:0007669"/>
    <property type="project" value="InterPro"/>
</dbReference>
<feature type="domain" description="B12-binding" evidence="6">
    <location>
        <begin position="174"/>
        <end position="293"/>
    </location>
</feature>
<keyword evidence="3" id="KW-0238">DNA-binding</keyword>
<dbReference type="Gene3D" id="3.40.50.280">
    <property type="entry name" value="Cobalamin-binding domain"/>
    <property type="match status" value="1"/>
</dbReference>
<dbReference type="SUPFAM" id="SSF46955">
    <property type="entry name" value="Putative DNA-binding domain"/>
    <property type="match status" value="1"/>
</dbReference>
<dbReference type="RefSeq" id="WP_353549107.1">
    <property type="nucleotide sequence ID" value="NZ_AP029612.1"/>
</dbReference>
<dbReference type="Pfam" id="PF02607">
    <property type="entry name" value="B12-binding_2"/>
    <property type="match status" value="1"/>
</dbReference>
<dbReference type="PROSITE" id="PS50937">
    <property type="entry name" value="HTH_MERR_2"/>
    <property type="match status" value="1"/>
</dbReference>
<evidence type="ECO:0000256" key="1">
    <source>
        <dbReference type="ARBA" id="ARBA00022491"/>
    </source>
</evidence>
<evidence type="ECO:0000256" key="2">
    <source>
        <dbReference type="ARBA" id="ARBA00023015"/>
    </source>
</evidence>
<dbReference type="Pfam" id="PF13411">
    <property type="entry name" value="MerR_1"/>
    <property type="match status" value="1"/>
</dbReference>
<keyword evidence="4" id="KW-0804">Transcription</keyword>
<dbReference type="Gene3D" id="1.10.1660.10">
    <property type="match status" value="1"/>
</dbReference>
<proteinExistence type="predicted"/>
<evidence type="ECO:0000259" key="5">
    <source>
        <dbReference type="PROSITE" id="PS50937"/>
    </source>
</evidence>
<evidence type="ECO:0008006" key="8">
    <source>
        <dbReference type="Google" id="ProtNLM"/>
    </source>
</evidence>
<dbReference type="InterPro" id="IPR006158">
    <property type="entry name" value="Cobalamin-bd"/>
</dbReference>
<dbReference type="GO" id="GO:0003700">
    <property type="term" value="F:DNA-binding transcription factor activity"/>
    <property type="evidence" value="ECO:0007669"/>
    <property type="project" value="InterPro"/>
</dbReference>
<feature type="domain" description="HTH merR-type" evidence="5">
    <location>
        <begin position="3"/>
        <end position="72"/>
    </location>
</feature>
<evidence type="ECO:0000313" key="7">
    <source>
        <dbReference type="EMBL" id="BFG71476.1"/>
    </source>
</evidence>
<dbReference type="EMBL" id="AP029612">
    <property type="protein sequence ID" value="BFG71476.1"/>
    <property type="molecule type" value="Genomic_DNA"/>
</dbReference>
<name>A0AAT9GLH0_9BACT</name>
<dbReference type="SUPFAM" id="SSF52242">
    <property type="entry name" value="Cobalamin (vitamin B12)-binding domain"/>
    <property type="match status" value="1"/>
</dbReference>
<dbReference type="InterPro" id="IPR036724">
    <property type="entry name" value="Cobalamin-bd_sf"/>
</dbReference>
<reference evidence="7" key="1">
    <citation type="submission" date="2024-02" db="EMBL/GenBank/DDBJ databases">
        <title>Sediminibacterium planktonica sp. nov. and Sediminibacterium longus sp. nov., isolated from surface lake and river water.</title>
        <authorList>
            <person name="Watanabe K."/>
            <person name="Takemine S."/>
            <person name="Ishii Y."/>
            <person name="Ogata Y."/>
            <person name="Shindo C."/>
            <person name="Suda W."/>
        </authorList>
    </citation>
    <scope>NUCLEOTIDE SEQUENCE</scope>
    <source>
        <strain evidence="7">KACHI17</strain>
    </source>
</reference>
<dbReference type="InterPro" id="IPR036594">
    <property type="entry name" value="Meth_synthase_dom"/>
</dbReference>
<keyword evidence="2" id="KW-0805">Transcription regulation</keyword>
<evidence type="ECO:0000256" key="4">
    <source>
        <dbReference type="ARBA" id="ARBA00023163"/>
    </source>
</evidence>
<dbReference type="InterPro" id="IPR003759">
    <property type="entry name" value="Cbl-bd_cap"/>
</dbReference>
<sequence>MDAFTIKDLENLTGIKAHTIRIWEQRYGFLNPQRTQTNIRYYSNNELKTVLNIALLNKYGYKISHIDRMSPVEMKEKILSLTQAQAQQERIVNDLIHCMVDLRMEDFETVLDNHIMAKGVERTITQIIFPFLERIGILWLTNHVNPAQEHLVTNIIRQKLIIGIEGVSSHVSLNKTTLLFLPEGEHHELGLLFMYFLLKSRGVKVYYLGANVPLKDVEYVVNLKKPDFLYSHLTSVAHNFNFEKFLINAHNRMPDIPIIVSGLLTQTYKKRVPSNISFKKSLSEVMEYVATFS</sequence>
<dbReference type="InterPro" id="IPR000551">
    <property type="entry name" value="MerR-type_HTH_dom"/>
</dbReference>
<dbReference type="SMART" id="SM00422">
    <property type="entry name" value="HTH_MERR"/>
    <property type="match status" value="1"/>
</dbReference>
<dbReference type="InterPro" id="IPR009061">
    <property type="entry name" value="DNA-bd_dom_put_sf"/>
</dbReference>
<evidence type="ECO:0000256" key="3">
    <source>
        <dbReference type="ARBA" id="ARBA00023125"/>
    </source>
</evidence>
<accession>A0AAT9GLH0</accession>
<protein>
    <recommendedName>
        <fullName evidence="8">MerR family transcriptional regulator</fullName>
    </recommendedName>
</protein>
<dbReference type="PANTHER" id="PTHR30204:SF69">
    <property type="entry name" value="MERR-FAMILY TRANSCRIPTIONAL REGULATOR"/>
    <property type="match status" value="1"/>
</dbReference>
<gene>
    <name evidence="7" type="ORF">KACHI17_23570</name>
</gene>
<dbReference type="Gene3D" id="1.10.1240.10">
    <property type="entry name" value="Methionine synthase domain"/>
    <property type="match status" value="1"/>
</dbReference>
<organism evidence="7">
    <name type="scientific">Sediminibacterium sp. KACHI17</name>
    <dbReference type="NCBI Taxonomy" id="1751071"/>
    <lineage>
        <taxon>Bacteria</taxon>
        <taxon>Pseudomonadati</taxon>
        <taxon>Bacteroidota</taxon>
        <taxon>Chitinophagia</taxon>
        <taxon>Chitinophagales</taxon>
        <taxon>Chitinophagaceae</taxon>
        <taxon>Sediminibacterium</taxon>
    </lineage>
</organism>
<dbReference type="AlphaFoldDB" id="A0AAT9GLH0"/>
<dbReference type="GO" id="GO:0003677">
    <property type="term" value="F:DNA binding"/>
    <property type="evidence" value="ECO:0007669"/>
    <property type="project" value="UniProtKB-KW"/>
</dbReference>